<evidence type="ECO:0000256" key="1">
    <source>
        <dbReference type="ARBA" id="ARBA00022679"/>
    </source>
</evidence>
<dbReference type="InterPro" id="IPR002123">
    <property type="entry name" value="Plipid/glycerol_acylTrfase"/>
</dbReference>
<evidence type="ECO:0000256" key="2">
    <source>
        <dbReference type="ARBA" id="ARBA00023315"/>
    </source>
</evidence>
<name>A0A8T7LWC6_9CHLR</name>
<dbReference type="EMBL" id="CP128399">
    <property type="protein sequence ID" value="WJW67129.1"/>
    <property type="molecule type" value="Genomic_DNA"/>
</dbReference>
<keyword evidence="1" id="KW-0808">Transferase</keyword>
<evidence type="ECO:0000313" key="6">
    <source>
        <dbReference type="Proteomes" id="UP000521676"/>
    </source>
</evidence>
<keyword evidence="2 4" id="KW-0012">Acyltransferase</keyword>
<dbReference type="GO" id="GO:0003841">
    <property type="term" value="F:1-acylglycerol-3-phosphate O-acyltransferase activity"/>
    <property type="evidence" value="ECO:0007669"/>
    <property type="project" value="TreeGrafter"/>
</dbReference>
<dbReference type="SUPFAM" id="SSF69593">
    <property type="entry name" value="Glycerol-3-phosphate (1)-acyltransferase"/>
    <property type="match status" value="1"/>
</dbReference>
<gene>
    <name evidence="4" type="ORF">HXX08_05175</name>
    <name evidence="5" type="ORF">OZ401_000384</name>
</gene>
<dbReference type="EMBL" id="JACATZ010000001">
    <property type="protein sequence ID" value="NWJ45253.1"/>
    <property type="molecule type" value="Genomic_DNA"/>
</dbReference>
<reference evidence="5" key="2">
    <citation type="journal article" date="2024" name="Nature">
        <title>Anoxygenic phototroph of the Chloroflexota uses a type I reaction centre.</title>
        <authorList>
            <person name="Tsuji J.M."/>
            <person name="Shaw N.A."/>
            <person name="Nagashima S."/>
            <person name="Venkiteswaran J.J."/>
            <person name="Schiff S.L."/>
            <person name="Watanabe T."/>
            <person name="Fukui M."/>
            <person name="Hanada S."/>
            <person name="Tank M."/>
            <person name="Neufeld J.D."/>
        </authorList>
    </citation>
    <scope>NUCLEOTIDE SEQUENCE</scope>
    <source>
        <strain evidence="5">L227-S17</strain>
    </source>
</reference>
<evidence type="ECO:0000259" key="3">
    <source>
        <dbReference type="SMART" id="SM00563"/>
    </source>
</evidence>
<dbReference type="RefSeq" id="WP_341469024.1">
    <property type="nucleotide sequence ID" value="NZ_CP128399.1"/>
</dbReference>
<organism evidence="4 6">
    <name type="scientific">Candidatus Chlorohelix allophototropha</name>
    <dbReference type="NCBI Taxonomy" id="3003348"/>
    <lineage>
        <taxon>Bacteria</taxon>
        <taxon>Bacillati</taxon>
        <taxon>Chloroflexota</taxon>
        <taxon>Chloroflexia</taxon>
        <taxon>Candidatus Chloroheliales</taxon>
        <taxon>Candidatus Chloroheliaceae</taxon>
        <taxon>Candidatus Chlorohelix</taxon>
    </lineage>
</organism>
<reference evidence="4 6" key="1">
    <citation type="submission" date="2020-06" db="EMBL/GenBank/DDBJ databases">
        <title>Anoxygenic phototrophic Chloroflexota member uses a Type I reaction center.</title>
        <authorList>
            <person name="Tsuji J.M."/>
            <person name="Shaw N.A."/>
            <person name="Nagashima S."/>
            <person name="Venkiteswaran J."/>
            <person name="Schiff S.L."/>
            <person name="Hanada S."/>
            <person name="Tank M."/>
            <person name="Neufeld J.D."/>
        </authorList>
    </citation>
    <scope>NUCLEOTIDE SEQUENCE [LARGE SCALE GENOMIC DNA]</scope>
    <source>
        <strain evidence="4">L227-S17</strain>
    </source>
</reference>
<accession>A0A8T7LWC6</accession>
<feature type="domain" description="Phospholipid/glycerol acyltransferase" evidence="3">
    <location>
        <begin position="50"/>
        <end position="169"/>
    </location>
</feature>
<protein>
    <submittedName>
        <fullName evidence="4">1-acyl-sn-glycerol-3-phosphate acyltransferase</fullName>
    </submittedName>
</protein>
<dbReference type="SMART" id="SM00563">
    <property type="entry name" value="PlsC"/>
    <property type="match status" value="1"/>
</dbReference>
<sequence length="228" mass="25344">MKTIMIQAFEMMQPHIGEAIRKVTFYPAMRVIVPVKVCGEENLTNLDSPVVFIANHSSHLDTLSILKALPNKQKVQTKVAAASDYFYSRGWKGTLVSTLFNCISFSRKGDGCFTSLMKTQHLLKDGKNILIFPEGTRSVDGQLHEFKKGAAHLVKHSGVAVVPIHLEGTFEAMPKGARFPRPQHITVTFGEPMRFSETASTTEINTTMEQQLRRMAGAETIDTHNRAA</sequence>
<evidence type="ECO:0000313" key="5">
    <source>
        <dbReference type="EMBL" id="WJW67129.1"/>
    </source>
</evidence>
<dbReference type="CDD" id="cd07989">
    <property type="entry name" value="LPLAT_AGPAT-like"/>
    <property type="match status" value="1"/>
</dbReference>
<dbReference type="GO" id="GO:0006654">
    <property type="term" value="P:phosphatidic acid biosynthetic process"/>
    <property type="evidence" value="ECO:0007669"/>
    <property type="project" value="TreeGrafter"/>
</dbReference>
<dbReference type="Pfam" id="PF01553">
    <property type="entry name" value="Acyltransferase"/>
    <property type="match status" value="1"/>
</dbReference>
<evidence type="ECO:0000313" key="7">
    <source>
        <dbReference type="Proteomes" id="UP001431572"/>
    </source>
</evidence>
<dbReference type="Proteomes" id="UP000521676">
    <property type="component" value="Unassembled WGS sequence"/>
</dbReference>
<dbReference type="PANTHER" id="PTHR10434:SF11">
    <property type="entry name" value="1-ACYL-SN-GLYCEROL-3-PHOSPHATE ACYLTRANSFERASE"/>
    <property type="match status" value="1"/>
</dbReference>
<evidence type="ECO:0000313" key="4">
    <source>
        <dbReference type="EMBL" id="NWJ45253.1"/>
    </source>
</evidence>
<dbReference type="Proteomes" id="UP001431572">
    <property type="component" value="Chromosome 1"/>
</dbReference>
<keyword evidence="7" id="KW-1185">Reference proteome</keyword>
<proteinExistence type="predicted"/>
<dbReference type="PANTHER" id="PTHR10434">
    <property type="entry name" value="1-ACYL-SN-GLYCEROL-3-PHOSPHATE ACYLTRANSFERASE"/>
    <property type="match status" value="1"/>
</dbReference>
<dbReference type="AlphaFoldDB" id="A0A8T7LWC6"/>